<reference evidence="6 7" key="1">
    <citation type="journal article" date="2011" name="G3 (Bethesda)">
        <title>Genome evolution in the Eremothecium clade of the Saccharomyces complex revealed by comparative genomics.</title>
        <authorList>
            <person name="Wendland J."/>
            <person name="Walther A."/>
        </authorList>
    </citation>
    <scope>NUCLEOTIDE SEQUENCE [LARGE SCALE GENOMIC DNA]</scope>
    <source>
        <strain evidence="7">CBS 270.75 / DBVPG 7215 / KCTC 17166 / NRRL Y-17582</strain>
    </source>
</reference>
<evidence type="ECO:0008006" key="8">
    <source>
        <dbReference type="Google" id="ProtNLM"/>
    </source>
</evidence>
<dbReference type="GO" id="GO:0003714">
    <property type="term" value="F:transcription corepressor activity"/>
    <property type="evidence" value="ECO:0007669"/>
    <property type="project" value="EnsemblFungi"/>
</dbReference>
<dbReference type="eggNOG" id="ENOG502QQX4">
    <property type="taxonomic scope" value="Eukaryota"/>
</dbReference>
<sequence length="1644" mass="190451">MSAFTALNSSPHDALLEAEEHSRELQVEESFRVFQSALFHLKAKRFRDAEVKFEQLFNIDVLKPNQWGSYKHSSPTLDSLRYLAYRNRGVFYYQYVKENSENMDKDDIVDYILKVVENLVQSLQHVDGDSAVTELLLQVFKSFKTKRLQRWILEYELTKQPDNTLLLGRGKALLPDTKRFLKEYKELLGNLRERKQTATVSHFLSLIEDCKIDVSPLPQVLDKIETMKEEDDAMMKEIDDYEVNLEEISWECIAESFRNLVPKFKYTNFFSKTPDPYNEASDPIECIRFVHKEKPIHKEIIDRLQGNGGSQSSVDESISSKVLFPQREELDATVKSDNKRGLDDPQETQRPAQRSSRRFKERSCETNETELMKPHVEFSNVFNDSTKLLDMTICLELSHLNPESIPDDYPANIAMIDFYECLNSWTSKHTEFLNQNESKGHTKSKVKGDDTFQLTSLLRSSMFTDENCPTISLTELPYKDVKEFISMVNSKKWHFHAVRLYLLEMLLSVRISDGTCLVTDTFWSPILYDTIESFVLSLETKIYDLVYTQRSKYMALGLSFCEILMNSLSGMYNEIHSKKLNGHKIGELEGQKTKLQKKISRWIWLLDQIAFKDKLKFRYLWSKFCYLQCTSDVTDDRLIQSLGHIKEELRKSEIDIDISYANYKHTPRLNIQTVQSQLSKIKMVRKFTVVEFSDVEREEVTNQDQIEALTRVLVGSSQFNTPEDISMAEFVRQSPFLLRIKLWKIVLDYFVSIKDQKKFQLCYFKALDGLYERLCSKEYSDQSQLQRQQTLLSTLSIIKSFTSLFIEIISEDSSWLILPMDEASEHFELLAKVFILLYPLIYFETLSKKSNTCHSFFKKAAKSSAILKDMFIDLSCVLVLYFKASCERKHIKRLNEVVTDLVCALHSLLGVFKFCDSASGSFLKLAEYYFCSVTTGDSFLPLKQVLLCKYHLSIGGDSSSFEDHDTKPQEMQLENAVRLAKYLIEFEYQNKNPFLISSNRSNLKQVIENVIEVIGKVGYSKNHILSRNVYFFEQYLESPVTVRTIRKALAGELEIELTKPCDNLQAIIDLGLYYISGVQMINLYKIRKKTLQARPSELDSIIETLKIDILFKTNRFETWFLLGKCYSYVVEDDLIWTSDRLVIASKKATTASIQRKAIMCYLMALSICLDNTHTIGIPESQRIENKLIMREIYEVLALELLNALLKPMEGLCFQWKTGPTLLLTESGELMESPVISKLSISDDNVYQATLLAFTRADEMYSETSDTTPNWLNPHYIAKLRFKHEGEKFVADGFNLLTRACTLAIALSTSNDNILEPHYSLVVKCYKSVKNEWLTPCQAMKHLQLDNSFFGQDTKFYNVNDDYSKKSFYKDIIELLRKILLFDKRKWHHRPTYRIAKILFDDFEDVDGAIQEMGALMALKSVNKNLVNIWKPEYERPGKHFVYTYQYVMFYLNLLSYKNDYISLGHAARKMRRFGSGMVNGSQATDRAIELFLTGTRPTLQINEKEHAELLLPSLNYQAFNKNSDDLITYFNKDNYSLEVLESLSISYQLKKGSSGITFDGICLSIYFKYFYLPWAAEHENIETPTQDAVKFVEIHKATTADGESTPPQSIQESLKSTSKQVSSRKRVSKKDAFDKISQIVDKIT</sequence>
<dbReference type="Proteomes" id="UP000006790">
    <property type="component" value="Chromosome 5"/>
</dbReference>
<dbReference type="OMA" id="WETWYRL"/>
<feature type="region of interest" description="Disordered" evidence="5">
    <location>
        <begin position="1599"/>
        <end position="1630"/>
    </location>
</feature>
<dbReference type="GO" id="GO:0000122">
    <property type="term" value="P:negative regulation of transcription by RNA polymerase II"/>
    <property type="evidence" value="ECO:0007669"/>
    <property type="project" value="EnsemblFungi"/>
</dbReference>
<dbReference type="KEGG" id="erc:Ecym_5148"/>
<protein>
    <recommendedName>
        <fullName evidence="8">Histone transcription regulator 3 homolog</fullName>
    </recommendedName>
</protein>
<keyword evidence="7" id="KW-1185">Reference proteome</keyword>
<evidence type="ECO:0000313" key="7">
    <source>
        <dbReference type="Proteomes" id="UP000006790"/>
    </source>
</evidence>
<dbReference type="GO" id="GO:1905268">
    <property type="term" value="P:negative regulation of chromatin organization"/>
    <property type="evidence" value="ECO:0007669"/>
    <property type="project" value="EnsemblFungi"/>
</dbReference>
<dbReference type="HOGENOM" id="CLU_001316_0_0_1"/>
<dbReference type="GO" id="GO:0000082">
    <property type="term" value="P:G1/S transition of mitotic cell cycle"/>
    <property type="evidence" value="ECO:0007669"/>
    <property type="project" value="EnsemblFungi"/>
</dbReference>
<dbReference type="FunCoup" id="I6NCY3">
    <property type="interactions" value="165"/>
</dbReference>
<comment type="similarity">
    <text evidence="2">Belongs to the HIR3 family.</text>
</comment>
<dbReference type="PANTHER" id="PTHR15502:SF7">
    <property type="entry name" value="CALCINEURIN-BINDING PROTEIN CABIN-1"/>
    <property type="match status" value="1"/>
</dbReference>
<dbReference type="OrthoDB" id="77564at2759"/>
<comment type="subcellular location">
    <subcellularLocation>
        <location evidence="1">Nucleus</location>
    </subcellularLocation>
</comment>
<evidence type="ECO:0000256" key="2">
    <source>
        <dbReference type="ARBA" id="ARBA00007335"/>
    </source>
</evidence>
<feature type="compositionally biased region" description="Polar residues" evidence="5">
    <location>
        <begin position="1601"/>
        <end position="1614"/>
    </location>
</feature>
<dbReference type="GO" id="GO:0005634">
    <property type="term" value="C:nucleus"/>
    <property type="evidence" value="ECO:0007669"/>
    <property type="project" value="UniProtKB-SubCell"/>
</dbReference>
<organism evidence="6 7">
    <name type="scientific">Eremothecium cymbalariae (strain CBS 270.75 / DBVPG 7215 / KCTC 17166 / NRRL Y-17582)</name>
    <name type="common">Yeast</name>
    <dbReference type="NCBI Taxonomy" id="931890"/>
    <lineage>
        <taxon>Eukaryota</taxon>
        <taxon>Fungi</taxon>
        <taxon>Dikarya</taxon>
        <taxon>Ascomycota</taxon>
        <taxon>Saccharomycotina</taxon>
        <taxon>Saccharomycetes</taxon>
        <taxon>Saccharomycetales</taxon>
        <taxon>Saccharomycetaceae</taxon>
        <taxon>Eremothecium</taxon>
    </lineage>
</organism>
<evidence type="ECO:0000256" key="4">
    <source>
        <dbReference type="SAM" id="Coils"/>
    </source>
</evidence>
<accession>I6NCY3</accession>
<dbReference type="GO" id="GO:0006334">
    <property type="term" value="P:nucleosome assembly"/>
    <property type="evidence" value="ECO:0007669"/>
    <property type="project" value="EnsemblFungi"/>
</dbReference>
<dbReference type="PANTHER" id="PTHR15502">
    <property type="entry name" value="CALCINEURIN-BINDING PROTEIN CABIN 1-RELATED"/>
    <property type="match status" value="1"/>
</dbReference>
<evidence type="ECO:0000313" key="6">
    <source>
        <dbReference type="EMBL" id="AET39925.1"/>
    </source>
</evidence>
<dbReference type="STRING" id="931890.I6NCY3"/>
<name>I6NCY3_ERECY</name>
<keyword evidence="4" id="KW-0175">Coiled coil</keyword>
<dbReference type="GO" id="GO:0031491">
    <property type="term" value="F:nucleosome binding"/>
    <property type="evidence" value="ECO:0007669"/>
    <property type="project" value="EnsemblFungi"/>
</dbReference>
<evidence type="ECO:0000256" key="5">
    <source>
        <dbReference type="SAM" id="MobiDB-lite"/>
    </source>
</evidence>
<feature type="coiled-coil region" evidence="4">
    <location>
        <begin position="181"/>
        <end position="244"/>
    </location>
</feature>
<feature type="compositionally biased region" description="Basic and acidic residues" evidence="5">
    <location>
        <begin position="333"/>
        <end position="343"/>
    </location>
</feature>
<feature type="region of interest" description="Disordered" evidence="5">
    <location>
        <begin position="333"/>
        <end position="366"/>
    </location>
</feature>
<dbReference type="GeneID" id="11470344"/>
<dbReference type="GO" id="GO:0006368">
    <property type="term" value="P:transcription elongation by RNA polymerase II"/>
    <property type="evidence" value="ECO:0007669"/>
    <property type="project" value="EnsemblFungi"/>
</dbReference>
<proteinExistence type="inferred from homology"/>
<dbReference type="EMBL" id="CP002501">
    <property type="protein sequence ID" value="AET39925.1"/>
    <property type="molecule type" value="Genomic_DNA"/>
</dbReference>
<keyword evidence="3" id="KW-0539">Nucleus</keyword>
<dbReference type="InterPro" id="IPR033053">
    <property type="entry name" value="Hir3/CABIN1"/>
</dbReference>
<gene>
    <name evidence="6" type="ordered locus">Ecym_5148</name>
</gene>
<dbReference type="GO" id="GO:0000417">
    <property type="term" value="C:HIR complex"/>
    <property type="evidence" value="ECO:0007669"/>
    <property type="project" value="EnsemblFungi"/>
</dbReference>
<dbReference type="InParanoid" id="I6NCY3"/>
<dbReference type="RefSeq" id="XP_003646742.1">
    <property type="nucleotide sequence ID" value="XM_003646694.1"/>
</dbReference>
<evidence type="ECO:0000256" key="1">
    <source>
        <dbReference type="ARBA" id="ARBA00004123"/>
    </source>
</evidence>
<dbReference type="GO" id="GO:0003677">
    <property type="term" value="F:DNA binding"/>
    <property type="evidence" value="ECO:0007669"/>
    <property type="project" value="EnsemblFungi"/>
</dbReference>
<evidence type="ECO:0000256" key="3">
    <source>
        <dbReference type="ARBA" id="ARBA00023242"/>
    </source>
</evidence>